<dbReference type="HOGENOM" id="CLU_3342101_0_0_9"/>
<reference evidence="1 2" key="1">
    <citation type="journal article" date="2015" name="Infect. Genet. Evol.">
        <title>Genomic sequences of six botulinum neurotoxin-producing strains representing three clostridial species illustrate the mobility and diversity of botulinum neurotoxin genes.</title>
        <authorList>
            <person name="Smith T.J."/>
            <person name="Hill K.K."/>
            <person name="Xie G."/>
            <person name="Foley B.T."/>
            <person name="Williamson C.H."/>
            <person name="Foster J.T."/>
            <person name="Johnson S.L."/>
            <person name="Chertkov O."/>
            <person name="Teshima H."/>
            <person name="Gibbons H.S."/>
            <person name="Johnsky L.A."/>
            <person name="Karavis M.A."/>
            <person name="Smith L.A."/>
        </authorList>
    </citation>
    <scope>NUCLEOTIDE SEQUENCE [LARGE SCALE GENOMIC DNA]</scope>
    <source>
        <strain evidence="1 2">Sullivan</strain>
    </source>
</reference>
<sequence length="37" mass="4333">MKSKLELEVRRDSLMNKGTHNAALVAKIIRKLRRIEN</sequence>
<dbReference type="AlphaFoldDB" id="A0A0A7G1Y2"/>
<dbReference type="KEGG" id="cbv:U729_3033"/>
<name>A0A0A7G1Y2_9CLOT</name>
<proteinExistence type="predicted"/>
<organism evidence="1 2">
    <name type="scientific">Clostridium baratii str. Sullivan</name>
    <dbReference type="NCBI Taxonomy" id="1415775"/>
    <lineage>
        <taxon>Bacteria</taxon>
        <taxon>Bacillati</taxon>
        <taxon>Bacillota</taxon>
        <taxon>Clostridia</taxon>
        <taxon>Eubacteriales</taxon>
        <taxon>Clostridiaceae</taxon>
        <taxon>Clostridium</taxon>
    </lineage>
</organism>
<evidence type="ECO:0000313" key="1">
    <source>
        <dbReference type="EMBL" id="AIY85025.1"/>
    </source>
</evidence>
<gene>
    <name evidence="1" type="ORF">U729_3033</name>
</gene>
<dbReference type="EMBL" id="CP006905">
    <property type="protein sequence ID" value="AIY85025.1"/>
    <property type="molecule type" value="Genomic_DNA"/>
</dbReference>
<evidence type="ECO:0000313" key="2">
    <source>
        <dbReference type="Proteomes" id="UP000030635"/>
    </source>
</evidence>
<protein>
    <submittedName>
        <fullName evidence="1">Uncharacterized protein</fullName>
    </submittedName>
</protein>
<keyword evidence="2" id="KW-1185">Reference proteome</keyword>
<dbReference type="Proteomes" id="UP000030635">
    <property type="component" value="Chromosome"/>
</dbReference>
<accession>A0A0A7G1Y2</accession>